<gene>
    <name evidence="1" type="ORF">PBRASI_LOCUS11202</name>
</gene>
<dbReference type="Proteomes" id="UP000789739">
    <property type="component" value="Unassembled WGS sequence"/>
</dbReference>
<feature type="non-terminal residue" evidence="1">
    <location>
        <position position="56"/>
    </location>
</feature>
<protein>
    <submittedName>
        <fullName evidence="1">10695_t:CDS:1</fullName>
    </submittedName>
</protein>
<sequence length="56" mass="6197">CLTQIKSLSHIFCTTVGKVLRIYRKWGVLVILSVGCVSDPFSGLSGRRKLLDADDM</sequence>
<proteinExistence type="predicted"/>
<evidence type="ECO:0000313" key="1">
    <source>
        <dbReference type="EMBL" id="CAG8669033.1"/>
    </source>
</evidence>
<organism evidence="1 2">
    <name type="scientific">Paraglomus brasilianum</name>
    <dbReference type="NCBI Taxonomy" id="144538"/>
    <lineage>
        <taxon>Eukaryota</taxon>
        <taxon>Fungi</taxon>
        <taxon>Fungi incertae sedis</taxon>
        <taxon>Mucoromycota</taxon>
        <taxon>Glomeromycotina</taxon>
        <taxon>Glomeromycetes</taxon>
        <taxon>Paraglomerales</taxon>
        <taxon>Paraglomeraceae</taxon>
        <taxon>Paraglomus</taxon>
    </lineage>
</organism>
<feature type="non-terminal residue" evidence="1">
    <location>
        <position position="1"/>
    </location>
</feature>
<dbReference type="AlphaFoldDB" id="A0A9N9ED43"/>
<dbReference type="EMBL" id="CAJVPI010004622">
    <property type="protein sequence ID" value="CAG8669033.1"/>
    <property type="molecule type" value="Genomic_DNA"/>
</dbReference>
<accession>A0A9N9ED43</accession>
<name>A0A9N9ED43_9GLOM</name>
<evidence type="ECO:0000313" key="2">
    <source>
        <dbReference type="Proteomes" id="UP000789739"/>
    </source>
</evidence>
<dbReference type="OrthoDB" id="2417679at2759"/>
<keyword evidence="2" id="KW-1185">Reference proteome</keyword>
<reference evidence="1" key="1">
    <citation type="submission" date="2021-06" db="EMBL/GenBank/DDBJ databases">
        <authorList>
            <person name="Kallberg Y."/>
            <person name="Tangrot J."/>
            <person name="Rosling A."/>
        </authorList>
    </citation>
    <scope>NUCLEOTIDE SEQUENCE</scope>
    <source>
        <strain evidence="1">BR232B</strain>
    </source>
</reference>
<comment type="caution">
    <text evidence="1">The sequence shown here is derived from an EMBL/GenBank/DDBJ whole genome shotgun (WGS) entry which is preliminary data.</text>
</comment>